<name>E4U0U3_SULKY</name>
<dbReference type="Pfam" id="PF01747">
    <property type="entry name" value="ATP-sulfurylase"/>
    <property type="match status" value="1"/>
</dbReference>
<dbReference type="Pfam" id="PF14306">
    <property type="entry name" value="PUA_2"/>
    <property type="match status" value="1"/>
</dbReference>
<dbReference type="SUPFAM" id="SSF52374">
    <property type="entry name" value="Nucleotidylyl transferase"/>
    <property type="match status" value="1"/>
</dbReference>
<evidence type="ECO:0000256" key="1">
    <source>
        <dbReference type="ARBA" id="ARBA00005048"/>
    </source>
</evidence>
<dbReference type="SUPFAM" id="SSF88697">
    <property type="entry name" value="PUA domain-like"/>
    <property type="match status" value="1"/>
</dbReference>
<keyword evidence="5" id="KW-1185">Reference proteome</keyword>
<dbReference type="Gene3D" id="3.10.400.10">
    <property type="entry name" value="Sulfate adenylyltransferase"/>
    <property type="match status" value="1"/>
</dbReference>
<dbReference type="KEGG" id="sku:Sulku_0653"/>
<gene>
    <name evidence="4" type="ordered locus">Sulku_0653</name>
</gene>
<evidence type="ECO:0000259" key="2">
    <source>
        <dbReference type="Pfam" id="PF01747"/>
    </source>
</evidence>
<dbReference type="EMBL" id="CP002355">
    <property type="protein sequence ID" value="ADR33319.1"/>
    <property type="molecule type" value="Genomic_DNA"/>
</dbReference>
<feature type="domain" description="Sulphate adenylyltransferase catalytic" evidence="2">
    <location>
        <begin position="151"/>
        <end position="349"/>
    </location>
</feature>
<dbReference type="InterPro" id="IPR024951">
    <property type="entry name" value="Sulfurylase_cat_dom"/>
</dbReference>
<dbReference type="PANTHER" id="PTHR43509">
    <property type="match status" value="1"/>
</dbReference>
<accession>E4U0U3</accession>
<dbReference type="Gene3D" id="3.40.50.620">
    <property type="entry name" value="HUPs"/>
    <property type="match status" value="1"/>
</dbReference>
<protein>
    <submittedName>
        <fullName evidence="4">Sulfate adenylyltransferase</fullName>
        <ecNumber evidence="4">2.7.7.4</ecNumber>
    </submittedName>
</protein>
<dbReference type="Proteomes" id="UP000008721">
    <property type="component" value="Chromosome"/>
</dbReference>
<proteinExistence type="predicted"/>
<dbReference type="RefSeq" id="WP_013459516.1">
    <property type="nucleotide sequence ID" value="NC_014762.1"/>
</dbReference>
<evidence type="ECO:0000313" key="5">
    <source>
        <dbReference type="Proteomes" id="UP000008721"/>
    </source>
</evidence>
<comment type="pathway">
    <text evidence="1">Sulfur metabolism; hydrogen sulfide biosynthesis; sulfite from sulfate: step 1/3.</text>
</comment>
<dbReference type="EC" id="2.7.7.4" evidence="4"/>
<dbReference type="PANTHER" id="PTHR43509:SF1">
    <property type="entry name" value="SULFATE ADENYLYLTRANSFERASE"/>
    <property type="match status" value="1"/>
</dbReference>
<keyword evidence="4" id="KW-0808">Transferase</keyword>
<dbReference type="InterPro" id="IPR014729">
    <property type="entry name" value="Rossmann-like_a/b/a_fold"/>
</dbReference>
<dbReference type="eggNOG" id="COG2046">
    <property type="taxonomic scope" value="Bacteria"/>
</dbReference>
<sequence>MASSRKNRALYIDQEAVSALTLLKSGMLSPVTALMNEKQSKEVLSSGMFMGKTFPFPLILSPSGKVNETILTTAVKGEILDLICDNVIVGELCVDEVYPIDPRERLHQIYGTEDLSHPGVSATHKRLGKYAICGDYSIDLTSVQSIQEMLAQAKEQIGAQHTTALFMAANPLHRAHERLIRQSLERTDLIVIFLLKPYNNADLKYELRYETLKFFIDNYLPHNRVVIVPLESSYIFAGSNEVILDAIVAKNYGCDRLMIGQNHAGIGMYYDHNANKSILDRLIGIDIEVGISSEYVYCNQCKTLVSIQTCPHGHHHHISYHSESILELMRQGLLPPAVLVRKEISAMIVASLYPNRFKNLSKLYYDIMPVNGLLEEHTEKDFYVALMRLYQTTSLT</sequence>
<dbReference type="HOGENOM" id="CLU_672279_0_0_7"/>
<feature type="domain" description="ATP-sulfurylase PUA-like" evidence="3">
    <location>
        <begin position="5"/>
        <end position="135"/>
    </location>
</feature>
<reference evidence="4 5" key="1">
    <citation type="journal article" date="2012" name="Stand. Genomic Sci.">
        <title>Complete genome sequence of the sulfur compounds oxidizing chemolithoautotroph Sulfuricurvum kujiense type strain (YK-1(T)).</title>
        <authorList>
            <person name="Han C."/>
            <person name="Kotsyurbenko O."/>
            <person name="Chertkov O."/>
            <person name="Held B."/>
            <person name="Lapidus A."/>
            <person name="Nolan M."/>
            <person name="Lucas S."/>
            <person name="Hammon N."/>
            <person name="Deshpande S."/>
            <person name="Cheng J.F."/>
            <person name="Tapia R."/>
            <person name="Goodwin L.A."/>
            <person name="Pitluck S."/>
            <person name="Liolios K."/>
            <person name="Pagani I."/>
            <person name="Ivanova N."/>
            <person name="Mavromatis K."/>
            <person name="Mikhailova N."/>
            <person name="Pati A."/>
            <person name="Chen A."/>
            <person name="Palaniappan K."/>
            <person name="Land M."/>
            <person name="Hauser L."/>
            <person name="Chang Y.J."/>
            <person name="Jeffries C.D."/>
            <person name="Brambilla E.M."/>
            <person name="Rohde M."/>
            <person name="Spring S."/>
            <person name="Sikorski J."/>
            <person name="Goker M."/>
            <person name="Woyke T."/>
            <person name="Bristow J."/>
            <person name="Eisen J.A."/>
            <person name="Markowitz V."/>
            <person name="Hugenholtz P."/>
            <person name="Kyrpides N.C."/>
            <person name="Klenk H.P."/>
            <person name="Detter J.C."/>
        </authorList>
    </citation>
    <scope>NUCLEOTIDE SEQUENCE [LARGE SCALE GENOMIC DNA]</scope>
    <source>
        <strain evidence="5">ATCC BAA-921 / DSM 16994 / JCM 11577 / YK-1</strain>
    </source>
</reference>
<evidence type="ECO:0000259" key="3">
    <source>
        <dbReference type="Pfam" id="PF14306"/>
    </source>
</evidence>
<dbReference type="GO" id="GO:0004781">
    <property type="term" value="F:sulfate adenylyltransferase (ATP) activity"/>
    <property type="evidence" value="ECO:0007669"/>
    <property type="project" value="UniProtKB-EC"/>
</dbReference>
<dbReference type="OrthoDB" id="9804504at2"/>
<keyword evidence="4" id="KW-0548">Nucleotidyltransferase</keyword>
<organism evidence="4 5">
    <name type="scientific">Sulfuricurvum kujiense (strain ATCC BAA-921 / DSM 16994 / JCM 11577 / YK-1)</name>
    <dbReference type="NCBI Taxonomy" id="709032"/>
    <lineage>
        <taxon>Bacteria</taxon>
        <taxon>Pseudomonadati</taxon>
        <taxon>Campylobacterota</taxon>
        <taxon>Epsilonproteobacteria</taxon>
        <taxon>Campylobacterales</taxon>
        <taxon>Sulfurimonadaceae</taxon>
        <taxon>Sulfuricurvum</taxon>
    </lineage>
</organism>
<dbReference type="InterPro" id="IPR025980">
    <property type="entry name" value="ATP-Sase_PUA-like_dom"/>
</dbReference>
<dbReference type="AlphaFoldDB" id="E4U0U3"/>
<dbReference type="STRING" id="709032.Sulku_0653"/>
<dbReference type="InterPro" id="IPR015947">
    <property type="entry name" value="PUA-like_sf"/>
</dbReference>
<evidence type="ECO:0000313" key="4">
    <source>
        <dbReference type="EMBL" id="ADR33319.1"/>
    </source>
</evidence>